<gene>
    <name evidence="2" type="ORF">SV7mr_41320</name>
</gene>
<dbReference type="Proteomes" id="UP000315003">
    <property type="component" value="Chromosome"/>
</dbReference>
<feature type="transmembrane region" description="Helical" evidence="1">
    <location>
        <begin position="32"/>
        <end position="50"/>
    </location>
</feature>
<accession>A0A517SZL3</accession>
<proteinExistence type="predicted"/>
<keyword evidence="3" id="KW-1185">Reference proteome</keyword>
<evidence type="ECO:0000256" key="1">
    <source>
        <dbReference type="SAM" id="Phobius"/>
    </source>
</evidence>
<organism evidence="2 3">
    <name type="scientific">Stieleria bergensis</name>
    <dbReference type="NCBI Taxonomy" id="2528025"/>
    <lineage>
        <taxon>Bacteria</taxon>
        <taxon>Pseudomonadati</taxon>
        <taxon>Planctomycetota</taxon>
        <taxon>Planctomycetia</taxon>
        <taxon>Pirellulales</taxon>
        <taxon>Pirellulaceae</taxon>
        <taxon>Stieleria</taxon>
    </lineage>
</organism>
<keyword evidence="1" id="KW-1133">Transmembrane helix</keyword>
<sequence length="56" mass="6665">MRFRAHRAESKWSLLHKDISGTGHFGGSPRRMIVIPFFVLFASFVVYSWIRDDYKF</sequence>
<evidence type="ECO:0000313" key="2">
    <source>
        <dbReference type="EMBL" id="QDT61595.1"/>
    </source>
</evidence>
<keyword evidence="1" id="KW-0812">Transmembrane</keyword>
<protein>
    <submittedName>
        <fullName evidence="2">Uncharacterized protein</fullName>
    </submittedName>
</protein>
<evidence type="ECO:0000313" key="3">
    <source>
        <dbReference type="Proteomes" id="UP000315003"/>
    </source>
</evidence>
<dbReference type="EMBL" id="CP036272">
    <property type="protein sequence ID" value="QDT61595.1"/>
    <property type="molecule type" value="Genomic_DNA"/>
</dbReference>
<name>A0A517SZL3_9BACT</name>
<dbReference type="AlphaFoldDB" id="A0A517SZL3"/>
<reference evidence="2 3" key="1">
    <citation type="submission" date="2019-02" db="EMBL/GenBank/DDBJ databases">
        <title>Deep-cultivation of Planctomycetes and their phenomic and genomic characterization uncovers novel biology.</title>
        <authorList>
            <person name="Wiegand S."/>
            <person name="Jogler M."/>
            <person name="Boedeker C."/>
            <person name="Pinto D."/>
            <person name="Vollmers J."/>
            <person name="Rivas-Marin E."/>
            <person name="Kohn T."/>
            <person name="Peeters S.H."/>
            <person name="Heuer A."/>
            <person name="Rast P."/>
            <person name="Oberbeckmann S."/>
            <person name="Bunk B."/>
            <person name="Jeske O."/>
            <person name="Meyerdierks A."/>
            <person name="Storesund J.E."/>
            <person name="Kallscheuer N."/>
            <person name="Luecker S."/>
            <person name="Lage O.M."/>
            <person name="Pohl T."/>
            <person name="Merkel B.J."/>
            <person name="Hornburger P."/>
            <person name="Mueller R.-W."/>
            <person name="Bruemmer F."/>
            <person name="Labrenz M."/>
            <person name="Spormann A.M."/>
            <person name="Op den Camp H."/>
            <person name="Overmann J."/>
            <person name="Amann R."/>
            <person name="Jetten M.S.M."/>
            <person name="Mascher T."/>
            <person name="Medema M.H."/>
            <person name="Devos D.P."/>
            <person name="Kaster A.-K."/>
            <person name="Ovreas L."/>
            <person name="Rohde M."/>
            <person name="Galperin M.Y."/>
            <person name="Jogler C."/>
        </authorList>
    </citation>
    <scope>NUCLEOTIDE SEQUENCE [LARGE SCALE GENOMIC DNA]</scope>
    <source>
        <strain evidence="2 3">SV_7m_r</strain>
    </source>
</reference>
<keyword evidence="1" id="KW-0472">Membrane</keyword>